<evidence type="ECO:0000313" key="2">
    <source>
        <dbReference type="Proteomes" id="UP000192796"/>
    </source>
</evidence>
<organism evidence="1 2">
    <name type="scientific">Niastella vici</name>
    <dbReference type="NCBI Taxonomy" id="1703345"/>
    <lineage>
        <taxon>Bacteria</taxon>
        <taxon>Pseudomonadati</taxon>
        <taxon>Bacteroidota</taxon>
        <taxon>Chitinophagia</taxon>
        <taxon>Chitinophagales</taxon>
        <taxon>Chitinophagaceae</taxon>
        <taxon>Niastella</taxon>
    </lineage>
</organism>
<dbReference type="EMBL" id="LVYD01000102">
    <property type="protein sequence ID" value="OQP58281.1"/>
    <property type="molecule type" value="Genomic_DNA"/>
</dbReference>
<dbReference type="Gene3D" id="1.20.120.450">
    <property type="entry name" value="dinb family like domain"/>
    <property type="match status" value="1"/>
</dbReference>
<keyword evidence="2" id="KW-1185">Reference proteome</keyword>
<dbReference type="STRING" id="1703345.A3860_08155"/>
<proteinExistence type="predicted"/>
<dbReference type="SUPFAM" id="SSF109854">
    <property type="entry name" value="DinB/YfiT-like putative metalloenzymes"/>
    <property type="match status" value="1"/>
</dbReference>
<evidence type="ECO:0000313" key="1">
    <source>
        <dbReference type="EMBL" id="OQP58281.1"/>
    </source>
</evidence>
<protein>
    <submittedName>
        <fullName evidence="1">Uncharacterized protein</fullName>
    </submittedName>
</protein>
<name>A0A1V9FJ22_9BACT</name>
<dbReference type="Proteomes" id="UP000192796">
    <property type="component" value="Unassembled WGS sequence"/>
</dbReference>
<accession>A0A1V9FJ22</accession>
<reference evidence="1 2" key="1">
    <citation type="submission" date="2016-03" db="EMBL/GenBank/DDBJ databases">
        <title>Niastella vici sp. nov., isolated from farmland soil.</title>
        <authorList>
            <person name="Chen L."/>
            <person name="Wang D."/>
            <person name="Yang S."/>
            <person name="Wang G."/>
        </authorList>
    </citation>
    <scope>NUCLEOTIDE SEQUENCE [LARGE SCALE GENOMIC DNA]</scope>
    <source>
        <strain evidence="1 2">DJ57</strain>
    </source>
</reference>
<dbReference type="AlphaFoldDB" id="A0A1V9FJ22"/>
<comment type="caution">
    <text evidence="1">The sequence shown here is derived from an EMBL/GenBank/DDBJ whole genome shotgun (WGS) entry which is preliminary data.</text>
</comment>
<gene>
    <name evidence="1" type="ORF">A3860_08155</name>
</gene>
<sequence>MESLNLQLWQQFGAAIDMLENALTACPGNLWQNDANFWYLGFHTLFWTDYYLSDETPMEKDFMPPAPFTKTDFEEDGMPERIYEKQELLAYCQYVRGKLRDQLTRCTFGELSTKRFISEFKDYSLFEMLLYNMRHVQHHTAQLNLLLRQGTHEAAPRWVSQTAAPF</sequence>
<dbReference type="InterPro" id="IPR034660">
    <property type="entry name" value="DinB/YfiT-like"/>
</dbReference>
<dbReference type="OrthoDB" id="9799598at2"/>
<dbReference type="RefSeq" id="WP_081155434.1">
    <property type="nucleotide sequence ID" value="NZ_LVYD01000102.1"/>
</dbReference>